<dbReference type="AlphaFoldDB" id="A0A2J0L0H2"/>
<evidence type="ECO:0000259" key="2">
    <source>
        <dbReference type="Pfam" id="PF02272"/>
    </source>
</evidence>
<evidence type="ECO:0000313" key="3">
    <source>
        <dbReference type="EMBL" id="PIU42160.1"/>
    </source>
</evidence>
<reference evidence="3 4" key="1">
    <citation type="submission" date="2017-09" db="EMBL/GenBank/DDBJ databases">
        <title>Depth-based differentiation of microbial function through sediment-hosted aquifers and enrichment of novel symbionts in the deep terrestrial subsurface.</title>
        <authorList>
            <person name="Probst A.J."/>
            <person name="Ladd B."/>
            <person name="Jarett J.K."/>
            <person name="Geller-Mcgrath D.E."/>
            <person name="Sieber C.M."/>
            <person name="Emerson J.B."/>
            <person name="Anantharaman K."/>
            <person name="Thomas B.C."/>
            <person name="Malmstrom R."/>
            <person name="Stieglmeier M."/>
            <person name="Klingl A."/>
            <person name="Woyke T."/>
            <person name="Ryan C.M."/>
            <person name="Banfield J.F."/>
        </authorList>
    </citation>
    <scope>NUCLEOTIDE SEQUENCE [LARGE SCALE GENOMIC DNA]</scope>
    <source>
        <strain evidence="3">CG07_land_8_20_14_0_80_42_15</strain>
    </source>
</reference>
<dbReference type="GO" id="GO:0003676">
    <property type="term" value="F:nucleic acid binding"/>
    <property type="evidence" value="ECO:0007669"/>
    <property type="project" value="InterPro"/>
</dbReference>
<proteinExistence type="predicted"/>
<protein>
    <submittedName>
        <fullName evidence="3">Uncharacterized protein</fullName>
    </submittedName>
</protein>
<accession>A0A2J0L0H2</accession>
<name>A0A2J0L0H2_9BACT</name>
<dbReference type="PANTHER" id="PTHR47618:SF1">
    <property type="entry name" value="BIFUNCTIONAL OLIGORIBONUCLEASE AND PAP PHOSPHATASE NRNA"/>
    <property type="match status" value="1"/>
</dbReference>
<gene>
    <name evidence="3" type="ORF">COS99_01725</name>
</gene>
<dbReference type="Proteomes" id="UP000230052">
    <property type="component" value="Unassembled WGS sequence"/>
</dbReference>
<dbReference type="InterPro" id="IPR001667">
    <property type="entry name" value="DDH_dom"/>
</dbReference>
<dbReference type="InterPro" id="IPR051319">
    <property type="entry name" value="Oligoribo/pAp-PDE_c-di-AMP_PDE"/>
</dbReference>
<dbReference type="EMBL" id="PEWV01000017">
    <property type="protein sequence ID" value="PIU42160.1"/>
    <property type="molecule type" value="Genomic_DNA"/>
</dbReference>
<evidence type="ECO:0000259" key="1">
    <source>
        <dbReference type="Pfam" id="PF01368"/>
    </source>
</evidence>
<organism evidence="3 4">
    <name type="scientific">Candidatus Aquitaenariimonas noxiae</name>
    <dbReference type="NCBI Taxonomy" id="1974741"/>
    <lineage>
        <taxon>Bacteria</taxon>
        <taxon>Pseudomonadati</taxon>
        <taxon>Candidatus Omnitrophota</taxon>
        <taxon>Candidatus Aquitaenariimonas</taxon>
    </lineage>
</organism>
<dbReference type="Gene3D" id="3.90.1640.10">
    <property type="entry name" value="inorganic pyrophosphatase (n-terminal core)"/>
    <property type="match status" value="1"/>
</dbReference>
<dbReference type="SUPFAM" id="SSF64182">
    <property type="entry name" value="DHH phosphoesterases"/>
    <property type="match status" value="1"/>
</dbReference>
<dbReference type="InterPro" id="IPR003156">
    <property type="entry name" value="DHHA1_dom"/>
</dbReference>
<dbReference type="InterPro" id="IPR038763">
    <property type="entry name" value="DHH_sf"/>
</dbReference>
<feature type="domain" description="DHHA1" evidence="2">
    <location>
        <begin position="233"/>
        <end position="313"/>
    </location>
</feature>
<dbReference type="Gene3D" id="3.10.310.30">
    <property type="match status" value="1"/>
</dbReference>
<dbReference type="Pfam" id="PF02272">
    <property type="entry name" value="DHHA1"/>
    <property type="match status" value="1"/>
</dbReference>
<dbReference type="Pfam" id="PF01368">
    <property type="entry name" value="DHH"/>
    <property type="match status" value="1"/>
</dbReference>
<dbReference type="PANTHER" id="PTHR47618">
    <property type="entry name" value="BIFUNCTIONAL OLIGORIBONUCLEASE AND PAP PHOSPHATASE NRNA"/>
    <property type="match status" value="1"/>
</dbReference>
<sequence length="331" mass="36475">MSIKKAADVLKIYSTFFITTHINPEGDSLGSQLALCQLLEKMGKKAIMINDHKVPGAYQFLPKSDSIRTRIDKNIDYDVAVVVDAPNLDRIGRAREVLHDGKLILNIDHHISNTNFGKINWIDAKACSCGEMIFELYKHMDCEIDKDIATNLYVAILTDTGSFKYSNTTSRTHKIASELIEYGLDINKIQENIYERKNLGEIKLLGLALSGIQTDATGKIAYVAVTNNMAEECGVDLKGTEEFVNFPRAVDGTEVALFFREEKDDKIHVSFRSKSSVDVNKIASAFGGGGHIKAAGCLTKGTIDEVKERVLAETAREIAQKPAEGVVEGKS</sequence>
<evidence type="ECO:0000313" key="4">
    <source>
        <dbReference type="Proteomes" id="UP000230052"/>
    </source>
</evidence>
<feature type="domain" description="DDH" evidence="1">
    <location>
        <begin position="16"/>
        <end position="156"/>
    </location>
</feature>
<comment type="caution">
    <text evidence="3">The sequence shown here is derived from an EMBL/GenBank/DDBJ whole genome shotgun (WGS) entry which is preliminary data.</text>
</comment>